<dbReference type="Pfam" id="PF02365">
    <property type="entry name" value="NAM"/>
    <property type="match status" value="1"/>
</dbReference>
<evidence type="ECO:0000256" key="1">
    <source>
        <dbReference type="ARBA" id="ARBA00023015"/>
    </source>
</evidence>
<dbReference type="InterPro" id="IPR036093">
    <property type="entry name" value="NAC_dom_sf"/>
</dbReference>
<dbReference type="SUPFAM" id="SSF101941">
    <property type="entry name" value="NAC domain"/>
    <property type="match status" value="1"/>
</dbReference>
<keyword evidence="4" id="KW-0539">Nucleus</keyword>
<dbReference type="Gene3D" id="2.170.150.80">
    <property type="entry name" value="NAC domain"/>
    <property type="match status" value="1"/>
</dbReference>
<reference evidence="6" key="1">
    <citation type="submission" date="2009-03" db="EMBL/GenBank/DDBJ databases">
        <authorList>
            <person name="Saumitou-Laprade P."/>
        </authorList>
    </citation>
    <scope>NUCLEOTIDE SEQUENCE</scope>
    <source>
        <tissue evidence="6">Leaves</tissue>
    </source>
</reference>
<evidence type="ECO:0000259" key="5">
    <source>
        <dbReference type="PROSITE" id="PS51005"/>
    </source>
</evidence>
<evidence type="ECO:0000256" key="4">
    <source>
        <dbReference type="ARBA" id="ARBA00023242"/>
    </source>
</evidence>
<sequence>MMSKSMSISVNGQSQVPPGFRFHPTEEELLQYYLRKKVNSIEIDLDVIRDVDLNKLEPWDIQEMCKIGTTPQNDWYFFSHKDKKYPTGTRTNRATAAGFWKATGRDKIIYSNGRRIGMRKTLVFYKGRAPHGQKSDWIMHEYRLDENIISPEDVTVHEVASLSGGGDTARTTSSQIFNEDTLEQFLELMGRSCKEELNLDPFMKLPNLESPNSQTINNCHVSSPDTTNHNIHVSNVVDTSFVTSWAALDRLVASQLNGPTSYSIAAIDESHVDQDHLALPSVRSPYPSLNRSASYHAGLTQEYTLEMELWNTTTSSLPSSPGPFCHVSNGSE</sequence>
<organism evidence="6">
    <name type="scientific">Arabidopsis halleri subsp. halleri</name>
    <name type="common">Arabis halleri</name>
    <dbReference type="NCBI Taxonomy" id="81971"/>
    <lineage>
        <taxon>Eukaryota</taxon>
        <taxon>Viridiplantae</taxon>
        <taxon>Streptophyta</taxon>
        <taxon>Embryophyta</taxon>
        <taxon>Tracheophyta</taxon>
        <taxon>Spermatophyta</taxon>
        <taxon>Magnoliopsida</taxon>
        <taxon>eudicotyledons</taxon>
        <taxon>Gunneridae</taxon>
        <taxon>Pentapetalae</taxon>
        <taxon>rosids</taxon>
        <taxon>malvids</taxon>
        <taxon>Brassicales</taxon>
        <taxon>Brassicaceae</taxon>
        <taxon>Camelineae</taxon>
        <taxon>Arabidopsis</taxon>
    </lineage>
</organism>
<dbReference type="EMBL" id="FN428855">
    <property type="protein sequence ID" value="CAZ68128.1"/>
    <property type="molecule type" value="Genomic_DNA"/>
</dbReference>
<evidence type="ECO:0000313" key="6">
    <source>
        <dbReference type="EMBL" id="CAZ68128.1"/>
    </source>
</evidence>
<dbReference type="PANTHER" id="PTHR31744:SF221">
    <property type="entry name" value="NAC DOMAIN-CONTAINING PROTEIN 43-LIKE"/>
    <property type="match status" value="1"/>
</dbReference>
<protein>
    <submittedName>
        <fullName evidence="6">Embryo defective 2301 EMB2301</fullName>
    </submittedName>
</protein>
<dbReference type="GO" id="GO:0006355">
    <property type="term" value="P:regulation of DNA-templated transcription"/>
    <property type="evidence" value="ECO:0007669"/>
    <property type="project" value="InterPro"/>
</dbReference>
<evidence type="ECO:0000256" key="2">
    <source>
        <dbReference type="ARBA" id="ARBA00023125"/>
    </source>
</evidence>
<keyword evidence="2" id="KW-0238">DNA-binding</keyword>
<dbReference type="GO" id="GO:0003677">
    <property type="term" value="F:DNA binding"/>
    <property type="evidence" value="ECO:0007669"/>
    <property type="project" value="UniProtKB-KW"/>
</dbReference>
<name>D4HU13_ARAHH</name>
<proteinExistence type="predicted"/>
<dbReference type="PANTHER" id="PTHR31744">
    <property type="entry name" value="PROTEIN CUP-SHAPED COTYLEDON 2-RELATED"/>
    <property type="match status" value="1"/>
</dbReference>
<dbReference type="InterPro" id="IPR003441">
    <property type="entry name" value="NAC-dom"/>
</dbReference>
<dbReference type="AlphaFoldDB" id="D4HU13"/>
<keyword evidence="3" id="KW-0804">Transcription</keyword>
<keyword evidence="1" id="KW-0805">Transcription regulation</keyword>
<evidence type="ECO:0000256" key="3">
    <source>
        <dbReference type="ARBA" id="ARBA00023163"/>
    </source>
</evidence>
<reference evidence="6" key="2">
    <citation type="journal article" date="2010" name="PLoS Genet.">
        <title>The five AhMTP1 zinc transporters undergo different evolutionary fates towards adaptive evolution to zinc tolerance in Arabidopsis halleri.</title>
        <authorList>
            <person name="Shahzad Z."/>
            <person name="Gosti F."/>
            <person name="Frerot H."/>
            <person name="Lacombe E."/>
            <person name="Roosens N."/>
        </authorList>
    </citation>
    <scope>NUCLEOTIDE SEQUENCE</scope>
    <source>
        <tissue evidence="6">Leaves</tissue>
    </source>
</reference>
<dbReference type="PROSITE" id="PS51005">
    <property type="entry name" value="NAC"/>
    <property type="match status" value="1"/>
</dbReference>
<feature type="domain" description="NAC" evidence="5">
    <location>
        <begin position="16"/>
        <end position="162"/>
    </location>
</feature>
<gene>
    <name evidence="6" type="primary">AT2G46770</name>
</gene>
<accession>D4HU13</accession>